<organism evidence="13 14">
    <name type="scientific">Blautia aquisgranensis</name>
    <dbReference type="NCBI Taxonomy" id="3133153"/>
    <lineage>
        <taxon>Bacteria</taxon>
        <taxon>Bacillati</taxon>
        <taxon>Bacillota</taxon>
        <taxon>Clostridia</taxon>
        <taxon>Lachnospirales</taxon>
        <taxon>Lachnospiraceae</taxon>
        <taxon>Blautia</taxon>
    </lineage>
</organism>
<evidence type="ECO:0000256" key="10">
    <source>
        <dbReference type="ARBA" id="ARBA00048540"/>
    </source>
</evidence>
<comment type="caution">
    <text evidence="13">The sequence shown here is derived from an EMBL/GenBank/DDBJ whole genome shotgun (WGS) entry which is preliminary data.</text>
</comment>
<gene>
    <name evidence="13" type="ORF">WMO28_03410</name>
</gene>
<keyword evidence="12" id="KW-0732">Signal</keyword>
<dbReference type="PIRSF" id="PIRSF006268">
    <property type="entry name" value="ApbE"/>
    <property type="match status" value="1"/>
</dbReference>
<dbReference type="EMBL" id="JBBMEJ010000002">
    <property type="protein sequence ID" value="MEQ2370000.1"/>
    <property type="molecule type" value="Genomic_DNA"/>
</dbReference>
<comment type="cofactor">
    <cofactor evidence="1">
        <name>Mg(2+)</name>
        <dbReference type="ChEBI" id="CHEBI:18420"/>
    </cofactor>
</comment>
<name>A0ABV1BE27_9FIRM</name>
<protein>
    <recommendedName>
        <fullName evidence="3 11">FAD:protein FMN transferase</fullName>
        <ecNumber evidence="2 11">2.7.1.180</ecNumber>
    </recommendedName>
    <alternativeName>
        <fullName evidence="9 11">Flavin transferase</fullName>
    </alternativeName>
</protein>
<feature type="chain" id="PRO_5045374581" description="FAD:protein FMN transferase" evidence="12">
    <location>
        <begin position="25"/>
        <end position="347"/>
    </location>
</feature>
<evidence type="ECO:0000256" key="11">
    <source>
        <dbReference type="PIRNR" id="PIRNR006268"/>
    </source>
</evidence>
<proteinExistence type="inferred from homology"/>
<evidence type="ECO:0000256" key="6">
    <source>
        <dbReference type="ARBA" id="ARBA00022723"/>
    </source>
</evidence>
<evidence type="ECO:0000256" key="1">
    <source>
        <dbReference type="ARBA" id="ARBA00001946"/>
    </source>
</evidence>
<evidence type="ECO:0000256" key="5">
    <source>
        <dbReference type="ARBA" id="ARBA00022679"/>
    </source>
</evidence>
<feature type="signal peptide" evidence="12">
    <location>
        <begin position="1"/>
        <end position="24"/>
    </location>
</feature>
<dbReference type="SUPFAM" id="SSF143631">
    <property type="entry name" value="ApbE-like"/>
    <property type="match status" value="1"/>
</dbReference>
<evidence type="ECO:0000256" key="3">
    <source>
        <dbReference type="ARBA" id="ARBA00016337"/>
    </source>
</evidence>
<comment type="similarity">
    <text evidence="11">Belongs to the ApbE family.</text>
</comment>
<dbReference type="PANTHER" id="PTHR30040">
    <property type="entry name" value="THIAMINE BIOSYNTHESIS LIPOPROTEIN APBE"/>
    <property type="match status" value="1"/>
</dbReference>
<keyword evidence="5 11" id="KW-0808">Transferase</keyword>
<evidence type="ECO:0000256" key="4">
    <source>
        <dbReference type="ARBA" id="ARBA00022630"/>
    </source>
</evidence>
<evidence type="ECO:0000256" key="2">
    <source>
        <dbReference type="ARBA" id="ARBA00011955"/>
    </source>
</evidence>
<evidence type="ECO:0000313" key="14">
    <source>
        <dbReference type="Proteomes" id="UP001473063"/>
    </source>
</evidence>
<dbReference type="InterPro" id="IPR003374">
    <property type="entry name" value="ApbE-like_sf"/>
</dbReference>
<dbReference type="RefSeq" id="WP_349056060.1">
    <property type="nucleotide sequence ID" value="NZ_JBBMEJ010000002.1"/>
</dbReference>
<dbReference type="EC" id="2.7.1.180" evidence="2 11"/>
<keyword evidence="6 11" id="KW-0479">Metal-binding</keyword>
<dbReference type="Proteomes" id="UP001473063">
    <property type="component" value="Unassembled WGS sequence"/>
</dbReference>
<evidence type="ECO:0000256" key="12">
    <source>
        <dbReference type="SAM" id="SignalP"/>
    </source>
</evidence>
<keyword evidence="4 11" id="KW-0285">Flavoprotein</keyword>
<dbReference type="PANTHER" id="PTHR30040:SF2">
    <property type="entry name" value="FAD:PROTEIN FMN TRANSFERASE"/>
    <property type="match status" value="1"/>
</dbReference>
<evidence type="ECO:0000256" key="7">
    <source>
        <dbReference type="ARBA" id="ARBA00022827"/>
    </source>
</evidence>
<keyword evidence="7 11" id="KW-0274">FAD</keyword>
<evidence type="ECO:0000313" key="13">
    <source>
        <dbReference type="EMBL" id="MEQ2370000.1"/>
    </source>
</evidence>
<comment type="catalytic activity">
    <reaction evidence="10 11">
        <text>L-threonyl-[protein] + FAD = FMN-L-threonyl-[protein] + AMP + H(+)</text>
        <dbReference type="Rhea" id="RHEA:36847"/>
        <dbReference type="Rhea" id="RHEA-COMP:11060"/>
        <dbReference type="Rhea" id="RHEA-COMP:11061"/>
        <dbReference type="ChEBI" id="CHEBI:15378"/>
        <dbReference type="ChEBI" id="CHEBI:30013"/>
        <dbReference type="ChEBI" id="CHEBI:57692"/>
        <dbReference type="ChEBI" id="CHEBI:74257"/>
        <dbReference type="ChEBI" id="CHEBI:456215"/>
        <dbReference type="EC" id="2.7.1.180"/>
    </reaction>
</comment>
<dbReference type="Pfam" id="PF02424">
    <property type="entry name" value="ApbE"/>
    <property type="match status" value="1"/>
</dbReference>
<accession>A0ABV1BE27</accession>
<evidence type="ECO:0000256" key="8">
    <source>
        <dbReference type="ARBA" id="ARBA00022842"/>
    </source>
</evidence>
<keyword evidence="8 11" id="KW-0460">Magnesium</keyword>
<keyword evidence="14" id="KW-1185">Reference proteome</keyword>
<reference evidence="13 14" key="1">
    <citation type="submission" date="2024-03" db="EMBL/GenBank/DDBJ databases">
        <title>Human intestinal bacterial collection.</title>
        <authorList>
            <person name="Pauvert C."/>
            <person name="Hitch T.C.A."/>
            <person name="Clavel T."/>
        </authorList>
    </citation>
    <scope>NUCLEOTIDE SEQUENCE [LARGE SCALE GENOMIC DNA]</scope>
    <source>
        <strain evidence="13 14">CLA-JM-H16</strain>
    </source>
</reference>
<dbReference type="InterPro" id="IPR024932">
    <property type="entry name" value="ApbE"/>
</dbReference>
<sequence>MKKAFFATAVLVGTTMLFPAGCLAAEKEIQTYKDTDFAMDTVVTETLYTTGDDINSKLTSVLTDVETNLLSWTNEKSQIYKVNAESGKDTEISDELSGYLERILKIAKDSDGAFDPTIGKLIRLWDIGGEDQRVPKKSEIQEVLKNSGYEKVSVDGKNIRMDEGCSLDLGAAGKGIGCDSILEYLKGQKEISAALMNLGGSSVMTYGSKPDGSSWNVAVTDPRAENEDDYLGVVALNGTEFLSTSGDYEKYFIEDGVRYHHIMDPSTGYPAKSGVTGVTVVCDTGLEADALSTACFVLGVEKGSELLKKYGANGLFVDEDHHVYLTEGMKERFSLLADSYSVEDITE</sequence>
<evidence type="ECO:0000256" key="9">
    <source>
        <dbReference type="ARBA" id="ARBA00031306"/>
    </source>
</evidence>
<dbReference type="Gene3D" id="3.10.520.10">
    <property type="entry name" value="ApbE-like domains"/>
    <property type="match status" value="1"/>
</dbReference>
<dbReference type="GO" id="GO:0016740">
    <property type="term" value="F:transferase activity"/>
    <property type="evidence" value="ECO:0007669"/>
    <property type="project" value="UniProtKB-KW"/>
</dbReference>